<sequence>MVLNDSNSDWVAFTDDGDSSGFETSLGSIDQGFGRRDKRDFAEKNNKDDITVATWMKKPINSDASWAPVIPPPPPANCHLKLNKDNPVIAHKKRPPKAPKSPLPSRDDSNPVSSSSESSSSFVGWSPTRSSSRPRATAPLSIDVSLASHNSNRTKSPSIQRSKRDLSRGRSRARDRNGSQHQTDPIIAPIPPTRRGRSLSQSRPAARERSSSASRKSARSKVRTPNTKLRNLSRPPVTSPIGANRLPETHHRSRSNSRNPPPRNRSVSRTRSNSRPPNSLQTSRERRNPMHDGRSIGGSSRHQRRPSNGGVSISSRSRRGKDDNSFSSSDPNIGRDISFGRAQSDAMDKTGTESIKKRSPMMEKLFGDHVSKDAKCAYLPRTNSPSPLTLGAWQQPERIHSRILLTATVYHNTASNLWIATINTNQKGVAKNPAKASRYLKAFSFPTEKEARESAIANAPPKMMKFDDNSNCFVCQGKFAMFRRASHCRNCGVCICNSCSTTWPSKAIPETYNLKKESQVKICKSCNFLSGAFKRALLEGDYEEAVALYGTGNINLRTPFPQFSSKKEEVMYPIHCAVEGGNLDIVQWLMEDHFCPVKLIRTGGKKAANQDFPILTSKNRSALTIAMDALHVNVLRYLVVDKGVSVYESKDLKGSLRALEAVLNAIPSSIGEYRSDGFNHRWDDEVFDGGTSVASSLGADATFSGSEFDGSASKRTDAEKCILCCDNTIDCVITPCGHQICCLKCSKNLSTCPVCNICCEFIKIYRP</sequence>
<feature type="compositionally biased region" description="Basic and acidic residues" evidence="5">
    <location>
        <begin position="346"/>
        <end position="356"/>
    </location>
</feature>
<name>A0A448ZK47_9STRA</name>
<feature type="region of interest" description="Disordered" evidence="5">
    <location>
        <begin position="1"/>
        <end position="50"/>
    </location>
</feature>
<feature type="compositionally biased region" description="Basic and acidic residues" evidence="5">
    <location>
        <begin position="162"/>
        <end position="178"/>
    </location>
</feature>
<dbReference type="Proteomes" id="UP000291116">
    <property type="component" value="Unassembled WGS sequence"/>
</dbReference>
<dbReference type="SUPFAM" id="SSF57903">
    <property type="entry name" value="FYVE/PHD zinc finger"/>
    <property type="match status" value="1"/>
</dbReference>
<evidence type="ECO:0000259" key="7">
    <source>
        <dbReference type="PROSITE" id="PS50178"/>
    </source>
</evidence>
<proteinExistence type="predicted"/>
<dbReference type="InterPro" id="IPR002110">
    <property type="entry name" value="Ankyrin_rpt"/>
</dbReference>
<feature type="domain" description="RING-type" evidence="6">
    <location>
        <begin position="721"/>
        <end position="756"/>
    </location>
</feature>
<dbReference type="PANTHER" id="PTHR46280:SF3">
    <property type="entry name" value="PLECKSTRIN HOMOLOGY DOMAIN-CONTAINING FAMILY F MEMBER 1 HOMOLOG"/>
    <property type="match status" value="1"/>
</dbReference>
<keyword evidence="3" id="KW-0862">Zinc</keyword>
<evidence type="ECO:0000256" key="1">
    <source>
        <dbReference type="ARBA" id="ARBA00022723"/>
    </source>
</evidence>
<dbReference type="AlphaFoldDB" id="A0A448ZK47"/>
<evidence type="ECO:0000313" key="8">
    <source>
        <dbReference type="EMBL" id="VEU42401.1"/>
    </source>
</evidence>
<dbReference type="EMBL" id="CAACVS010000439">
    <property type="protein sequence ID" value="VEU42401.1"/>
    <property type="molecule type" value="Genomic_DNA"/>
</dbReference>
<dbReference type="GO" id="GO:0008270">
    <property type="term" value="F:zinc ion binding"/>
    <property type="evidence" value="ECO:0007669"/>
    <property type="project" value="UniProtKB-KW"/>
</dbReference>
<accession>A0A448ZK47</accession>
<feature type="compositionally biased region" description="Basic and acidic residues" evidence="5">
    <location>
        <begin position="283"/>
        <end position="294"/>
    </location>
</feature>
<feature type="region of interest" description="Disordered" evidence="5">
    <location>
        <begin position="63"/>
        <end position="358"/>
    </location>
</feature>
<feature type="compositionally biased region" description="Low complexity" evidence="5">
    <location>
        <begin position="264"/>
        <end position="279"/>
    </location>
</feature>
<evidence type="ECO:0000259" key="6">
    <source>
        <dbReference type="PROSITE" id="PS50089"/>
    </source>
</evidence>
<evidence type="ECO:0000256" key="3">
    <source>
        <dbReference type="ARBA" id="ARBA00022833"/>
    </source>
</evidence>
<feature type="compositionally biased region" description="Low complexity" evidence="5">
    <location>
        <begin position="113"/>
        <end position="139"/>
    </location>
</feature>
<dbReference type="Gene3D" id="3.30.40.10">
    <property type="entry name" value="Zinc/RING finger domain, C3HC4 (zinc finger)"/>
    <property type="match status" value="2"/>
</dbReference>
<keyword evidence="1" id="KW-0479">Metal-binding</keyword>
<keyword evidence="2 4" id="KW-0863">Zinc-finger</keyword>
<dbReference type="PROSITE" id="PS50178">
    <property type="entry name" value="ZF_FYVE"/>
    <property type="match status" value="1"/>
</dbReference>
<gene>
    <name evidence="8" type="ORF">PSNMU_V1.4_AUG-EV-PASAV3_0094270</name>
</gene>
<dbReference type="InterPro" id="IPR011011">
    <property type="entry name" value="Znf_FYVE_PHD"/>
</dbReference>
<dbReference type="PROSITE" id="PS50089">
    <property type="entry name" value="ZF_RING_2"/>
    <property type="match status" value="1"/>
</dbReference>
<dbReference type="InterPro" id="IPR000306">
    <property type="entry name" value="Znf_FYVE"/>
</dbReference>
<organism evidence="8 9">
    <name type="scientific">Pseudo-nitzschia multistriata</name>
    <dbReference type="NCBI Taxonomy" id="183589"/>
    <lineage>
        <taxon>Eukaryota</taxon>
        <taxon>Sar</taxon>
        <taxon>Stramenopiles</taxon>
        <taxon>Ochrophyta</taxon>
        <taxon>Bacillariophyta</taxon>
        <taxon>Bacillariophyceae</taxon>
        <taxon>Bacillariophycidae</taxon>
        <taxon>Bacillariales</taxon>
        <taxon>Bacillariaceae</taxon>
        <taxon>Pseudo-nitzschia</taxon>
    </lineage>
</organism>
<evidence type="ECO:0000256" key="2">
    <source>
        <dbReference type="ARBA" id="ARBA00022771"/>
    </source>
</evidence>
<evidence type="ECO:0000256" key="5">
    <source>
        <dbReference type="SAM" id="MobiDB-lite"/>
    </source>
</evidence>
<dbReference type="InterPro" id="IPR036770">
    <property type="entry name" value="Ankyrin_rpt-contain_sf"/>
</dbReference>
<protein>
    <recommendedName>
        <fullName evidence="10">RING-type domain-containing protein</fullName>
    </recommendedName>
</protein>
<feature type="domain" description="FYVE-type" evidence="7">
    <location>
        <begin position="466"/>
        <end position="526"/>
    </location>
</feature>
<keyword evidence="9" id="KW-1185">Reference proteome</keyword>
<dbReference type="InterPro" id="IPR051765">
    <property type="entry name" value="PH_domain-containing_F"/>
</dbReference>
<evidence type="ECO:0000313" key="9">
    <source>
        <dbReference type="Proteomes" id="UP000291116"/>
    </source>
</evidence>
<reference evidence="8 9" key="1">
    <citation type="submission" date="2019-01" db="EMBL/GenBank/DDBJ databases">
        <authorList>
            <person name="Ferrante I. M."/>
        </authorList>
    </citation>
    <scope>NUCLEOTIDE SEQUENCE [LARGE SCALE GENOMIC DNA]</scope>
    <source>
        <strain evidence="8 9">B856</strain>
    </source>
</reference>
<feature type="compositionally biased region" description="Polar residues" evidence="5">
    <location>
        <begin position="147"/>
        <end position="160"/>
    </location>
</feature>
<dbReference type="Gene3D" id="1.25.40.20">
    <property type="entry name" value="Ankyrin repeat-containing domain"/>
    <property type="match status" value="1"/>
</dbReference>
<feature type="compositionally biased region" description="Basic and acidic residues" evidence="5">
    <location>
        <begin position="33"/>
        <end position="50"/>
    </location>
</feature>
<dbReference type="OrthoDB" id="44365at2759"/>
<dbReference type="InterPro" id="IPR001841">
    <property type="entry name" value="Znf_RING"/>
</dbReference>
<evidence type="ECO:0000256" key="4">
    <source>
        <dbReference type="PROSITE-ProRule" id="PRU00175"/>
    </source>
</evidence>
<dbReference type="PANTHER" id="PTHR46280">
    <property type="entry name" value="PLECKSTRIN HOMOLOGY DOMAIN-CONTAINING FAMILY F MEMBER 2-RELATED"/>
    <property type="match status" value="1"/>
</dbReference>
<evidence type="ECO:0008006" key="10">
    <source>
        <dbReference type="Google" id="ProtNLM"/>
    </source>
</evidence>
<dbReference type="InterPro" id="IPR013083">
    <property type="entry name" value="Znf_RING/FYVE/PHD"/>
</dbReference>
<dbReference type="Pfam" id="PF00023">
    <property type="entry name" value="Ank"/>
    <property type="match status" value="1"/>
</dbReference>
<dbReference type="SMART" id="SM00064">
    <property type="entry name" value="FYVE"/>
    <property type="match status" value="1"/>
</dbReference>
<dbReference type="Pfam" id="PF13920">
    <property type="entry name" value="zf-C3HC4_3"/>
    <property type="match status" value="1"/>
</dbReference>
<dbReference type="CDD" id="cd00065">
    <property type="entry name" value="FYVE_like_SF"/>
    <property type="match status" value="1"/>
</dbReference>
<dbReference type="InterPro" id="IPR017455">
    <property type="entry name" value="Znf_FYVE-rel"/>
</dbReference>
<dbReference type="Pfam" id="PF01363">
    <property type="entry name" value="FYVE"/>
    <property type="match status" value="1"/>
</dbReference>